<dbReference type="InterPro" id="IPR001637">
    <property type="entry name" value="Gln_synth_I_adenylation_site"/>
</dbReference>
<feature type="compositionally biased region" description="Basic and acidic residues" evidence="1">
    <location>
        <begin position="221"/>
        <end position="230"/>
    </location>
</feature>
<evidence type="ECO:0000313" key="3">
    <source>
        <dbReference type="Proteomes" id="UP000016933"/>
    </source>
</evidence>
<proteinExistence type="predicted"/>
<protein>
    <submittedName>
        <fullName evidence="2">Uncharacterized protein</fullName>
    </submittedName>
</protein>
<dbReference type="AlphaFoldDB" id="N1PQA7"/>
<feature type="compositionally biased region" description="Polar residues" evidence="1">
    <location>
        <begin position="265"/>
        <end position="279"/>
    </location>
</feature>
<evidence type="ECO:0000256" key="1">
    <source>
        <dbReference type="SAM" id="MobiDB-lite"/>
    </source>
</evidence>
<name>N1PQA7_DOTSN</name>
<sequence length="653" mass="72545">MSRGIRMNPLNIDFMLAVLSRLDSKLGGYRTDSEQRAFFKDLLATKPLYFSRNRALSKRDSSDREPHDVNSCLEKLQRMARDKVDAGEYTSRVMRVFAEGSACLPSKFLEAVGYSKNGDATPSGSQKLMSTAQDDGDNSSQSDPVIKTKGATAISDSAEETSEDEADQDDTCVDGAHPSRKRKAASTAAERPETKRQKTAAAPEKRPGNFASEPDITAVDPAKRLDEAGRGTKVSLPSTKERNNAHFDEDQESGETYDRKYKSPKLTNSAPNPDKQQPPAQAVGAAKPRDPDTLYQDAQMKPATSSDEHPVAANVNTGSHKSYVAVRGECGFRNKIDVEAHLDRDIYHQSSKAQAPKLRWLAGDILAISGDDVESMYNGLISAIEDTSGHLYSDIEHKKYGGLYPAYPTNIEPKPTNALRELYALILGHGWPKYSSGLVAEGGVDMQTLVEALIGAFLTLKVFRKRLPWNSPMDCLVDPSFTSTNKYVRQCCEEKSADYDKLMHEAAFKQIKDKSFQEGKVMEAAEVLTTEFTHAIMDQITLFRKSRTPTDGWYTRFWNNVRRVSFRALILRGHFEASKDTWNTYWPSEEAPFKKDDMTMPDGSYGSDGIPILFTIFPAICLQEHGEIQFLGETACRALVRLADKDITGTSCR</sequence>
<feature type="compositionally biased region" description="Basic and acidic residues" evidence="1">
    <location>
        <begin position="239"/>
        <end position="248"/>
    </location>
</feature>
<dbReference type="OrthoDB" id="10541493at2759"/>
<reference evidence="2 3" key="2">
    <citation type="journal article" date="2012" name="PLoS Pathog.">
        <title>Diverse lifestyles and strategies of plant pathogenesis encoded in the genomes of eighteen Dothideomycetes fungi.</title>
        <authorList>
            <person name="Ohm R.A."/>
            <person name="Feau N."/>
            <person name="Henrissat B."/>
            <person name="Schoch C.L."/>
            <person name="Horwitz B.A."/>
            <person name="Barry K.W."/>
            <person name="Condon B.J."/>
            <person name="Copeland A.C."/>
            <person name="Dhillon B."/>
            <person name="Glaser F."/>
            <person name="Hesse C.N."/>
            <person name="Kosti I."/>
            <person name="LaButti K."/>
            <person name="Lindquist E.A."/>
            <person name="Lucas S."/>
            <person name="Salamov A.A."/>
            <person name="Bradshaw R.E."/>
            <person name="Ciuffetti L."/>
            <person name="Hamelin R.C."/>
            <person name="Kema G.H.J."/>
            <person name="Lawrence C."/>
            <person name="Scott J.A."/>
            <person name="Spatafora J.W."/>
            <person name="Turgeon B.G."/>
            <person name="de Wit P.J.G.M."/>
            <person name="Zhong S."/>
            <person name="Goodwin S.B."/>
            <person name="Grigoriev I.V."/>
        </authorList>
    </citation>
    <scope>NUCLEOTIDE SEQUENCE [LARGE SCALE GENOMIC DNA]</scope>
    <source>
        <strain evidence="3">NZE10 / CBS 128990</strain>
    </source>
</reference>
<evidence type="ECO:0000313" key="2">
    <source>
        <dbReference type="EMBL" id="EME44565.1"/>
    </source>
</evidence>
<keyword evidence="3" id="KW-1185">Reference proteome</keyword>
<gene>
    <name evidence="2" type="ORF">DOTSEDRAFT_53626</name>
</gene>
<organism evidence="2 3">
    <name type="scientific">Dothistroma septosporum (strain NZE10 / CBS 128990)</name>
    <name type="common">Red band needle blight fungus</name>
    <name type="synonym">Mycosphaerella pini</name>
    <dbReference type="NCBI Taxonomy" id="675120"/>
    <lineage>
        <taxon>Eukaryota</taxon>
        <taxon>Fungi</taxon>
        <taxon>Dikarya</taxon>
        <taxon>Ascomycota</taxon>
        <taxon>Pezizomycotina</taxon>
        <taxon>Dothideomycetes</taxon>
        <taxon>Dothideomycetidae</taxon>
        <taxon>Mycosphaerellales</taxon>
        <taxon>Mycosphaerellaceae</taxon>
        <taxon>Dothistroma</taxon>
    </lineage>
</organism>
<accession>N1PQA7</accession>
<feature type="region of interest" description="Disordered" evidence="1">
    <location>
        <begin position="118"/>
        <end position="293"/>
    </location>
</feature>
<dbReference type="EMBL" id="KB446539">
    <property type="protein sequence ID" value="EME44565.1"/>
    <property type="molecule type" value="Genomic_DNA"/>
</dbReference>
<dbReference type="PROSITE" id="PS00182">
    <property type="entry name" value="GLNA_ADENYLATION"/>
    <property type="match status" value="1"/>
</dbReference>
<dbReference type="HOGENOM" id="CLU_419780_0_0_1"/>
<reference evidence="3" key="1">
    <citation type="journal article" date="2012" name="PLoS Genet.">
        <title>The genomes of the fungal plant pathogens Cladosporium fulvum and Dothistroma septosporum reveal adaptation to different hosts and lifestyles but also signatures of common ancestry.</title>
        <authorList>
            <person name="de Wit P.J.G.M."/>
            <person name="van der Burgt A."/>
            <person name="Oekmen B."/>
            <person name="Stergiopoulos I."/>
            <person name="Abd-Elsalam K.A."/>
            <person name="Aerts A.L."/>
            <person name="Bahkali A.H."/>
            <person name="Beenen H.G."/>
            <person name="Chettri P."/>
            <person name="Cox M.P."/>
            <person name="Datema E."/>
            <person name="de Vries R.P."/>
            <person name="Dhillon B."/>
            <person name="Ganley A.R."/>
            <person name="Griffiths S.A."/>
            <person name="Guo Y."/>
            <person name="Hamelin R.C."/>
            <person name="Henrissat B."/>
            <person name="Kabir M.S."/>
            <person name="Jashni M.K."/>
            <person name="Kema G."/>
            <person name="Klaubauf S."/>
            <person name="Lapidus A."/>
            <person name="Levasseur A."/>
            <person name="Lindquist E."/>
            <person name="Mehrabi R."/>
            <person name="Ohm R.A."/>
            <person name="Owen T.J."/>
            <person name="Salamov A."/>
            <person name="Schwelm A."/>
            <person name="Schijlen E."/>
            <person name="Sun H."/>
            <person name="van den Burg H.A."/>
            <person name="van Ham R.C.H.J."/>
            <person name="Zhang S."/>
            <person name="Goodwin S.B."/>
            <person name="Grigoriev I.V."/>
            <person name="Collemare J."/>
            <person name="Bradshaw R.E."/>
        </authorList>
    </citation>
    <scope>NUCLEOTIDE SEQUENCE [LARGE SCALE GENOMIC DNA]</scope>
    <source>
        <strain evidence="3">NZE10 / CBS 128990</strain>
    </source>
</reference>
<feature type="compositionally biased region" description="Polar residues" evidence="1">
    <location>
        <begin position="118"/>
        <end position="143"/>
    </location>
</feature>
<feature type="compositionally biased region" description="Acidic residues" evidence="1">
    <location>
        <begin position="157"/>
        <end position="172"/>
    </location>
</feature>
<dbReference type="Proteomes" id="UP000016933">
    <property type="component" value="Unassembled WGS sequence"/>
</dbReference>